<keyword evidence="11" id="KW-1185">Reference proteome</keyword>
<keyword evidence="5 8" id="KW-0812">Transmembrane</keyword>
<dbReference type="PROSITE" id="PS00216">
    <property type="entry name" value="SUGAR_TRANSPORT_1"/>
    <property type="match status" value="1"/>
</dbReference>
<dbReference type="InterPro" id="IPR003663">
    <property type="entry name" value="Sugar/inositol_transpt"/>
</dbReference>
<feature type="transmembrane region" description="Helical" evidence="8">
    <location>
        <begin position="158"/>
        <end position="175"/>
    </location>
</feature>
<keyword evidence="7 8" id="KW-0472">Membrane</keyword>
<feature type="transmembrane region" description="Helical" evidence="8">
    <location>
        <begin position="330"/>
        <end position="352"/>
    </location>
</feature>
<comment type="subcellular location">
    <subcellularLocation>
        <location evidence="1">Membrane</location>
        <topology evidence="1">Multi-pass membrane protein</topology>
    </subcellularLocation>
</comment>
<evidence type="ECO:0000313" key="11">
    <source>
        <dbReference type="Proteomes" id="UP001141552"/>
    </source>
</evidence>
<dbReference type="Pfam" id="PF00083">
    <property type="entry name" value="Sugar_tr"/>
    <property type="match status" value="4"/>
</dbReference>
<evidence type="ECO:0000256" key="6">
    <source>
        <dbReference type="ARBA" id="ARBA00022989"/>
    </source>
</evidence>
<feature type="transmembrane region" description="Helical" evidence="8">
    <location>
        <begin position="438"/>
        <end position="457"/>
    </location>
</feature>
<dbReference type="PANTHER" id="PTHR48021">
    <property type="match status" value="1"/>
</dbReference>
<evidence type="ECO:0000259" key="9">
    <source>
        <dbReference type="PROSITE" id="PS50850"/>
    </source>
</evidence>
<feature type="transmembrane region" description="Helical" evidence="8">
    <location>
        <begin position="300"/>
        <end position="318"/>
    </location>
</feature>
<dbReference type="InterPro" id="IPR036259">
    <property type="entry name" value="MFS_trans_sf"/>
</dbReference>
<feature type="transmembrane region" description="Helical" evidence="8">
    <location>
        <begin position="395"/>
        <end position="418"/>
    </location>
</feature>
<evidence type="ECO:0000256" key="7">
    <source>
        <dbReference type="ARBA" id="ARBA00023136"/>
    </source>
</evidence>
<feature type="transmembrane region" description="Helical" evidence="8">
    <location>
        <begin position="757"/>
        <end position="775"/>
    </location>
</feature>
<protein>
    <recommendedName>
        <fullName evidence="9">Major facilitator superfamily (MFS) profile domain-containing protein</fullName>
    </recommendedName>
</protein>
<sequence length="784" mass="84556">MPSKAVIFLTLNSLRNILLVHCTLQSSSHMEEPLIKIVNSKDEDDFQGKIDKGGSLWIVVFSTFVAVLGSFEFGSSVGYTAPIQTAISEDLELSLAEFSLFGSILTIGSMIGAITSGYIADFIGRKGALRMATLLNITGWVAIYFSQGALLLDSGRFLTGYGIGVSSYVVPTYIAEIAPKDLRGRLASLHQLMIVLGSSTAFLLGTVVTWKILALTGVVPCLVQLLGLAFIPESPRWLAKVGYEQEFDSALRWLRGDNADISSFPSGKIGIIAMVCIQIPITTMGAYFTDNFGRKPLLLVSAIGTFLGSFVAATAFLMKDHNLLSEWVPLSVLGGVLLYCGSFSIGMGAVPWVIMSEVPFTCIQVSVLRLSSLWLRTDEDDLQGKGDHQKRGSLWVVLVSTFVAVQGSLQFGYCVGYSSPVQSAITEDLELSLAEYSLFGSILNVGAMIGAITSGHIGDYLGRKRAMGVAALLSFAGWVAIYFSQVCASAFTFRNILNFVVFKQKPLALRENQQINVFSLALDGAVTQEAFLLDAGRILTGYGIGVSSYVVPTYIAEIAPKDSRGGLATINQIMIVMGVAIAFLLGTVATWKILALTGIVPCVIQLLGLVFIPESPRWLAKAGYQEEFGNALKRLRGDNADISSEAAEIQDYLETLQHQPKSGILDLFQRRNLYPVTFGGANGIGFYVSETFVSAGFSSGKIGMIAFVGIQVPVTTIGACFMDNYGRKPLLLTSATGTFLGCFMAATAFLIKIFIGSFSIGMGAIPWVIMSEVFVQRLSFLWQK</sequence>
<dbReference type="GO" id="GO:0016020">
    <property type="term" value="C:membrane"/>
    <property type="evidence" value="ECO:0007669"/>
    <property type="project" value="UniProtKB-SubCell"/>
</dbReference>
<evidence type="ECO:0000256" key="3">
    <source>
        <dbReference type="ARBA" id="ARBA00022448"/>
    </source>
</evidence>
<feature type="transmembrane region" description="Helical" evidence="8">
    <location>
        <begin position="593"/>
        <end position="612"/>
    </location>
</feature>
<feature type="transmembrane region" description="Helical" evidence="8">
    <location>
        <begin position="187"/>
        <end position="206"/>
    </location>
</feature>
<feature type="domain" description="Major facilitator superfamily (MFS) profile" evidence="9">
    <location>
        <begin position="62"/>
        <end position="616"/>
    </location>
</feature>
<feature type="transmembrane region" description="Helical" evidence="8">
    <location>
        <begin position="730"/>
        <end position="751"/>
    </location>
</feature>
<organism evidence="10 11">
    <name type="scientific">Turnera subulata</name>
    <dbReference type="NCBI Taxonomy" id="218843"/>
    <lineage>
        <taxon>Eukaryota</taxon>
        <taxon>Viridiplantae</taxon>
        <taxon>Streptophyta</taxon>
        <taxon>Embryophyta</taxon>
        <taxon>Tracheophyta</taxon>
        <taxon>Spermatophyta</taxon>
        <taxon>Magnoliopsida</taxon>
        <taxon>eudicotyledons</taxon>
        <taxon>Gunneridae</taxon>
        <taxon>Pentapetalae</taxon>
        <taxon>rosids</taxon>
        <taxon>fabids</taxon>
        <taxon>Malpighiales</taxon>
        <taxon>Passifloraceae</taxon>
        <taxon>Turnera</taxon>
    </lineage>
</organism>
<dbReference type="PRINTS" id="PR00171">
    <property type="entry name" value="SUGRTRNSPORT"/>
</dbReference>
<evidence type="ECO:0000256" key="2">
    <source>
        <dbReference type="ARBA" id="ARBA00010992"/>
    </source>
</evidence>
<feature type="transmembrane region" description="Helical" evidence="8">
    <location>
        <begin position="98"/>
        <end position="120"/>
    </location>
</feature>
<feature type="transmembrane region" description="Helical" evidence="8">
    <location>
        <begin position="132"/>
        <end position="152"/>
    </location>
</feature>
<feature type="transmembrane region" description="Helical" evidence="8">
    <location>
        <begin position="568"/>
        <end position="587"/>
    </location>
</feature>
<name>A0A9Q0FUU9_9ROSI</name>
<evidence type="ECO:0000256" key="4">
    <source>
        <dbReference type="ARBA" id="ARBA00022597"/>
    </source>
</evidence>
<dbReference type="SUPFAM" id="SSF103473">
    <property type="entry name" value="MFS general substrate transporter"/>
    <property type="match status" value="2"/>
</dbReference>
<proteinExistence type="inferred from homology"/>
<keyword evidence="3" id="KW-0813">Transport</keyword>
<evidence type="ECO:0000313" key="10">
    <source>
        <dbReference type="EMBL" id="KAJ4837035.1"/>
    </source>
</evidence>
<dbReference type="Gene3D" id="1.20.1250.20">
    <property type="entry name" value="MFS general substrate transporter like domains"/>
    <property type="match status" value="4"/>
</dbReference>
<accession>A0A9Q0FUU9</accession>
<dbReference type="GO" id="GO:0022857">
    <property type="term" value="F:transmembrane transporter activity"/>
    <property type="evidence" value="ECO:0007669"/>
    <property type="project" value="InterPro"/>
</dbReference>
<dbReference type="InterPro" id="IPR020846">
    <property type="entry name" value="MFS_dom"/>
</dbReference>
<comment type="similarity">
    <text evidence="2">Belongs to the major facilitator superfamily. Sugar transporter (TC 2.A.1.1) family.</text>
</comment>
<feature type="transmembrane region" description="Helical" evidence="8">
    <location>
        <begin position="56"/>
        <end position="78"/>
    </location>
</feature>
<dbReference type="AlphaFoldDB" id="A0A9Q0FUU9"/>
<dbReference type="InterPro" id="IPR050549">
    <property type="entry name" value="MFS_Trehalose_Transporter"/>
</dbReference>
<dbReference type="OrthoDB" id="6133115at2759"/>
<feature type="transmembrane region" description="Helical" evidence="8">
    <location>
        <begin position="538"/>
        <end position="556"/>
    </location>
</feature>
<dbReference type="InterPro" id="IPR005828">
    <property type="entry name" value="MFS_sugar_transport-like"/>
</dbReference>
<dbReference type="PROSITE" id="PS50850">
    <property type="entry name" value="MFS"/>
    <property type="match status" value="1"/>
</dbReference>
<evidence type="ECO:0000256" key="8">
    <source>
        <dbReference type="SAM" id="Phobius"/>
    </source>
</evidence>
<dbReference type="PANTHER" id="PTHR48021:SF69">
    <property type="entry name" value="SUGAR TRANSPORTER ERD6-LIKE 16"/>
    <property type="match status" value="1"/>
</dbReference>
<dbReference type="EMBL" id="JAKUCV010003958">
    <property type="protein sequence ID" value="KAJ4837035.1"/>
    <property type="molecule type" value="Genomic_DNA"/>
</dbReference>
<comment type="caution">
    <text evidence="10">The sequence shown here is derived from an EMBL/GenBank/DDBJ whole genome shotgun (WGS) entry which is preliminary data.</text>
</comment>
<evidence type="ECO:0000256" key="1">
    <source>
        <dbReference type="ARBA" id="ARBA00004141"/>
    </source>
</evidence>
<feature type="transmembrane region" description="Helical" evidence="8">
    <location>
        <begin position="469"/>
        <end position="493"/>
    </location>
</feature>
<feature type="transmembrane region" description="Helical" evidence="8">
    <location>
        <begin position="269"/>
        <end position="288"/>
    </location>
</feature>
<reference evidence="10" key="1">
    <citation type="submission" date="2022-02" db="EMBL/GenBank/DDBJ databases">
        <authorList>
            <person name="Henning P.M."/>
            <person name="McCubbin A.G."/>
            <person name="Shore J.S."/>
        </authorList>
    </citation>
    <scope>NUCLEOTIDE SEQUENCE</scope>
    <source>
        <strain evidence="10">F60SS</strain>
        <tissue evidence="10">Leaves</tissue>
    </source>
</reference>
<dbReference type="InterPro" id="IPR005829">
    <property type="entry name" value="Sugar_transporter_CS"/>
</dbReference>
<gene>
    <name evidence="10" type="ORF">Tsubulata_028290</name>
</gene>
<dbReference type="Proteomes" id="UP001141552">
    <property type="component" value="Unassembled WGS sequence"/>
</dbReference>
<keyword evidence="6 8" id="KW-1133">Transmembrane helix</keyword>
<keyword evidence="4" id="KW-0762">Sugar transport</keyword>
<reference evidence="10" key="2">
    <citation type="journal article" date="2023" name="Plants (Basel)">
        <title>Annotation of the Turnera subulata (Passifloraceae) Draft Genome Reveals the S-Locus Evolved after the Divergence of Turneroideae from Passifloroideae in a Stepwise Manner.</title>
        <authorList>
            <person name="Henning P.M."/>
            <person name="Roalson E.H."/>
            <person name="Mir W."/>
            <person name="McCubbin A.G."/>
            <person name="Shore J.S."/>
        </authorList>
    </citation>
    <scope>NUCLEOTIDE SEQUENCE</scope>
    <source>
        <strain evidence="10">F60SS</strain>
    </source>
</reference>
<evidence type="ECO:0000256" key="5">
    <source>
        <dbReference type="ARBA" id="ARBA00022692"/>
    </source>
</evidence>